<sequence length="78" mass="9257">MKKPMTKGYALLKLYEEFRTEEKIELVKCCEAYGISVPTFRRYVATLRCFFMETHGVDLIYDYSMAGYRLEPPLPFEQ</sequence>
<gene>
    <name evidence="1" type="ORF">IAC73_03125</name>
</gene>
<accession>A0A9D1NA04</accession>
<organism evidence="1 2">
    <name type="scientific">Candidatus Limadaptatus stercoripullorum</name>
    <dbReference type="NCBI Taxonomy" id="2840846"/>
    <lineage>
        <taxon>Bacteria</taxon>
        <taxon>Bacillati</taxon>
        <taxon>Bacillota</taxon>
        <taxon>Clostridia</taxon>
        <taxon>Eubacteriales</taxon>
        <taxon>Candidatus Limadaptatus</taxon>
    </lineage>
</organism>
<dbReference type="AlphaFoldDB" id="A0A9D1NA04"/>
<evidence type="ECO:0000313" key="2">
    <source>
        <dbReference type="Proteomes" id="UP000886857"/>
    </source>
</evidence>
<proteinExistence type="predicted"/>
<reference evidence="1" key="2">
    <citation type="journal article" date="2021" name="PeerJ">
        <title>Extensive microbial diversity within the chicken gut microbiome revealed by metagenomics and culture.</title>
        <authorList>
            <person name="Gilroy R."/>
            <person name="Ravi A."/>
            <person name="Getino M."/>
            <person name="Pursley I."/>
            <person name="Horton D.L."/>
            <person name="Alikhan N.F."/>
            <person name="Baker D."/>
            <person name="Gharbi K."/>
            <person name="Hall N."/>
            <person name="Watson M."/>
            <person name="Adriaenssens E.M."/>
            <person name="Foster-Nyarko E."/>
            <person name="Jarju S."/>
            <person name="Secka A."/>
            <person name="Antonio M."/>
            <person name="Oren A."/>
            <person name="Chaudhuri R.R."/>
            <person name="La Ragione R."/>
            <person name="Hildebrand F."/>
            <person name="Pallen M.J."/>
        </authorList>
    </citation>
    <scope>NUCLEOTIDE SEQUENCE</scope>
    <source>
        <strain evidence="1">10406</strain>
    </source>
</reference>
<reference evidence="1" key="1">
    <citation type="submission" date="2020-10" db="EMBL/GenBank/DDBJ databases">
        <authorList>
            <person name="Gilroy R."/>
        </authorList>
    </citation>
    <scope>NUCLEOTIDE SEQUENCE</scope>
    <source>
        <strain evidence="1">10406</strain>
    </source>
</reference>
<comment type="caution">
    <text evidence="1">The sequence shown here is derived from an EMBL/GenBank/DDBJ whole genome shotgun (WGS) entry which is preliminary data.</text>
</comment>
<evidence type="ECO:0000313" key="1">
    <source>
        <dbReference type="EMBL" id="HIU98818.1"/>
    </source>
</evidence>
<protein>
    <submittedName>
        <fullName evidence="1">Uncharacterized protein</fullName>
    </submittedName>
</protein>
<dbReference type="Proteomes" id="UP000886857">
    <property type="component" value="Unassembled WGS sequence"/>
</dbReference>
<dbReference type="EMBL" id="DVOE01000047">
    <property type="protein sequence ID" value="HIU98818.1"/>
    <property type="molecule type" value="Genomic_DNA"/>
</dbReference>
<name>A0A9D1NA04_9FIRM</name>